<dbReference type="EMBL" id="JAGMVS010000076">
    <property type="protein sequence ID" value="MCM2438074.1"/>
    <property type="molecule type" value="Genomic_DNA"/>
</dbReference>
<dbReference type="InterPro" id="IPR029058">
    <property type="entry name" value="AB_hydrolase_fold"/>
</dbReference>
<dbReference type="Gene3D" id="3.40.50.1820">
    <property type="entry name" value="alpha/beta hydrolase"/>
    <property type="match status" value="1"/>
</dbReference>
<evidence type="ECO:0000313" key="1">
    <source>
        <dbReference type="EMBL" id="MCM2438074.1"/>
    </source>
</evidence>
<evidence type="ECO:0000313" key="2">
    <source>
        <dbReference type="Proteomes" id="UP001057481"/>
    </source>
</evidence>
<dbReference type="Pfam" id="PF06821">
    <property type="entry name" value="Ser_hydrolase"/>
    <property type="match status" value="1"/>
</dbReference>
<reference evidence="1" key="1">
    <citation type="submission" date="2021-04" db="EMBL/GenBank/DDBJ databases">
        <title>Taxonomic assessment of Weissella genus.</title>
        <authorList>
            <person name="Fanelli F."/>
            <person name="Chieffi D."/>
            <person name="Dell'Aquila A."/>
            <person name="Gyu-Sung C."/>
            <person name="Franz C.M.A.P."/>
            <person name="Fusco V."/>
        </authorList>
    </citation>
    <scope>NUCLEOTIDE SEQUENCE</scope>
    <source>
        <strain evidence="1">LMG 25373</strain>
    </source>
</reference>
<proteinExistence type="predicted"/>
<keyword evidence="2" id="KW-1185">Reference proteome</keyword>
<name>A0ABT0VJR9_9LACO</name>
<sequence>MTKHIYLVHGYQSSPHANWFDWLKTQLKFKNQQQLNVLHLPTPNHPNPGAWDHACHTTITANSDLILIGHSLGCMQILRFLQQHPDLKQVNVILVAGFSEHLTTLPELDAFTNYQLNFQQLKQQISHLTVFAAKNDAIVNFEYTAKLAHNLNGSFVLLPTGHHFMGSEGYVKLPVVYNELLKIL</sequence>
<dbReference type="PANTHER" id="PTHR15394">
    <property type="entry name" value="SERINE HYDROLASE RBBP9"/>
    <property type="match status" value="1"/>
</dbReference>
<dbReference type="InterPro" id="IPR010662">
    <property type="entry name" value="RBBP9/YdeN"/>
</dbReference>
<dbReference type="Proteomes" id="UP001057481">
    <property type="component" value="Unassembled WGS sequence"/>
</dbReference>
<dbReference type="RefSeq" id="WP_205143983.1">
    <property type="nucleotide sequence ID" value="NZ_JAFBDN010000016.1"/>
</dbReference>
<dbReference type="SUPFAM" id="SSF53474">
    <property type="entry name" value="alpha/beta-Hydrolases"/>
    <property type="match status" value="1"/>
</dbReference>
<comment type="caution">
    <text evidence="1">The sequence shown here is derived from an EMBL/GenBank/DDBJ whole genome shotgun (WGS) entry which is preliminary data.</text>
</comment>
<protein>
    <submittedName>
        <fullName evidence="1">Alpha/beta hydrolase</fullName>
    </submittedName>
</protein>
<dbReference type="PANTHER" id="PTHR15394:SF3">
    <property type="entry name" value="SERINE HYDROLASE RBBP9"/>
    <property type="match status" value="1"/>
</dbReference>
<keyword evidence="1" id="KW-0378">Hydrolase</keyword>
<organism evidence="1 2">
    <name type="scientific">Periweissella beninensis</name>
    <dbReference type="NCBI Taxonomy" id="504936"/>
    <lineage>
        <taxon>Bacteria</taxon>
        <taxon>Bacillati</taxon>
        <taxon>Bacillota</taxon>
        <taxon>Bacilli</taxon>
        <taxon>Lactobacillales</taxon>
        <taxon>Lactobacillaceae</taxon>
        <taxon>Periweissella</taxon>
    </lineage>
</organism>
<accession>A0ABT0VJR9</accession>
<dbReference type="GO" id="GO:0016787">
    <property type="term" value="F:hydrolase activity"/>
    <property type="evidence" value="ECO:0007669"/>
    <property type="project" value="UniProtKB-KW"/>
</dbReference>
<gene>
    <name evidence="1" type="ORF">KAK10_09205</name>
</gene>